<evidence type="ECO:0000313" key="1">
    <source>
        <dbReference type="EMBL" id="CAG8739884.1"/>
    </source>
</evidence>
<evidence type="ECO:0000313" key="2">
    <source>
        <dbReference type="Proteomes" id="UP000789525"/>
    </source>
</evidence>
<feature type="non-terminal residue" evidence="1">
    <location>
        <position position="193"/>
    </location>
</feature>
<comment type="caution">
    <text evidence="1">The sequence shown here is derived from an EMBL/GenBank/DDBJ whole genome shotgun (WGS) entry which is preliminary data.</text>
</comment>
<name>A0ACA9Q9Z2_9GLOM</name>
<accession>A0ACA9Q9Z2</accession>
<gene>
    <name evidence="1" type="ORF">ACOLOM_LOCUS12115</name>
</gene>
<sequence>MSTTPPPVPPKPNSQGRSNNEGGINQLLNLIDSEIPHSNWGTLSNNQQYSSSSQYPSSSPSNSYNANTFSQSYAYNSGPSYGSAQNYGGQPYYQENQYSNSQYPAYSPGWPAQTSNYSENYGPSSSQSGSAMPTPYSYVSEGTSYSIPTSHTGPKTTPVGYATPQLVMPDFHTYVNNSSGHQNDSNSLPRNSQ</sequence>
<proteinExistence type="predicted"/>
<protein>
    <submittedName>
        <fullName evidence="1">10574_t:CDS:1</fullName>
    </submittedName>
</protein>
<organism evidence="1 2">
    <name type="scientific">Acaulospora colombiana</name>
    <dbReference type="NCBI Taxonomy" id="27376"/>
    <lineage>
        <taxon>Eukaryota</taxon>
        <taxon>Fungi</taxon>
        <taxon>Fungi incertae sedis</taxon>
        <taxon>Mucoromycota</taxon>
        <taxon>Glomeromycotina</taxon>
        <taxon>Glomeromycetes</taxon>
        <taxon>Diversisporales</taxon>
        <taxon>Acaulosporaceae</taxon>
        <taxon>Acaulospora</taxon>
    </lineage>
</organism>
<keyword evidence="2" id="KW-1185">Reference proteome</keyword>
<reference evidence="1" key="1">
    <citation type="submission" date="2021-06" db="EMBL/GenBank/DDBJ databases">
        <authorList>
            <person name="Kallberg Y."/>
            <person name="Tangrot J."/>
            <person name="Rosling A."/>
        </authorList>
    </citation>
    <scope>NUCLEOTIDE SEQUENCE</scope>
    <source>
        <strain evidence="1">CL356</strain>
    </source>
</reference>
<dbReference type="EMBL" id="CAJVPT010047331">
    <property type="protein sequence ID" value="CAG8739884.1"/>
    <property type="molecule type" value="Genomic_DNA"/>
</dbReference>
<dbReference type="Proteomes" id="UP000789525">
    <property type="component" value="Unassembled WGS sequence"/>
</dbReference>